<comment type="caution">
    <text evidence="2">The sequence shown here is derived from an EMBL/GenBank/DDBJ whole genome shotgun (WGS) entry which is preliminary data.</text>
</comment>
<evidence type="ECO:0000259" key="1">
    <source>
        <dbReference type="Pfam" id="PF09414"/>
    </source>
</evidence>
<dbReference type="EMBL" id="JSZA02000156">
    <property type="protein sequence ID" value="KHD08715.1"/>
    <property type="molecule type" value="Genomic_DNA"/>
</dbReference>
<dbReference type="PANTHER" id="PTHR43883">
    <property type="entry name" value="SLR0207 PROTEIN"/>
    <property type="match status" value="1"/>
</dbReference>
<sequence length="211" mass="24968">MFTDYVKYPRTKHFPWSESINKDDDIISELSVFEEKNVIVTDKMDGENATIYPNGYFHARSVTGNSHPSQSWLKNFVQGFCFDIPTGWRICGENLYARHSIKYNELESYFQVFSIWNEQNECLKWEEMLEYCELLGLTPVPILWQGVFDQDEIHQAFLNKKNASEGYVVRLEDKFHYTEFQSSIAKYVRANHIAPHNWRIKWDASDLNQTK</sequence>
<dbReference type="InterPro" id="IPR021122">
    <property type="entry name" value="RNA_ligase_dom_REL/Rnl2"/>
</dbReference>
<protein>
    <recommendedName>
        <fullName evidence="1">RNA ligase domain-containing protein</fullName>
    </recommendedName>
</protein>
<dbReference type="PANTHER" id="PTHR43883:SF1">
    <property type="entry name" value="GLUCONOKINASE"/>
    <property type="match status" value="1"/>
</dbReference>
<dbReference type="AlphaFoldDB" id="A0A0A6PD65"/>
<evidence type="ECO:0000313" key="3">
    <source>
        <dbReference type="Proteomes" id="UP000030428"/>
    </source>
</evidence>
<dbReference type="SUPFAM" id="SSF56091">
    <property type="entry name" value="DNA ligase/mRNA capping enzyme, catalytic domain"/>
    <property type="match status" value="1"/>
</dbReference>
<gene>
    <name evidence="2" type="ORF">PN36_26505</name>
</gene>
<proteinExistence type="predicted"/>
<feature type="domain" description="RNA ligase" evidence="1">
    <location>
        <begin position="37"/>
        <end position="188"/>
    </location>
</feature>
<evidence type="ECO:0000313" key="2">
    <source>
        <dbReference type="EMBL" id="KHD08715.1"/>
    </source>
</evidence>
<dbReference type="Proteomes" id="UP000030428">
    <property type="component" value="Unassembled WGS sequence"/>
</dbReference>
<accession>A0A0A6PD65</accession>
<organism evidence="2 3">
    <name type="scientific">Candidatus Thiomargarita nelsonii</name>
    <dbReference type="NCBI Taxonomy" id="1003181"/>
    <lineage>
        <taxon>Bacteria</taxon>
        <taxon>Pseudomonadati</taxon>
        <taxon>Pseudomonadota</taxon>
        <taxon>Gammaproteobacteria</taxon>
        <taxon>Thiotrichales</taxon>
        <taxon>Thiotrichaceae</taxon>
        <taxon>Thiomargarita</taxon>
    </lineage>
</organism>
<keyword evidence="3" id="KW-1185">Reference proteome</keyword>
<dbReference type="InterPro" id="IPR052732">
    <property type="entry name" value="Cell-binding_unc_protein"/>
</dbReference>
<dbReference type="Pfam" id="PF09414">
    <property type="entry name" value="RNA_ligase"/>
    <property type="match status" value="1"/>
</dbReference>
<name>A0A0A6PD65_9GAMM</name>
<dbReference type="Gene3D" id="3.30.470.30">
    <property type="entry name" value="DNA ligase/mRNA capping enzyme"/>
    <property type="match status" value="1"/>
</dbReference>
<reference evidence="2 3" key="1">
    <citation type="journal article" date="2016" name="Front. Microbiol.">
        <title>Single-Cell (Meta-)Genomics of a Dimorphic Candidatus Thiomargarita nelsonii Reveals Genomic Plasticity.</title>
        <authorList>
            <person name="Flood B.E."/>
            <person name="Fliss P."/>
            <person name="Jones D.S."/>
            <person name="Dick G.J."/>
            <person name="Jain S."/>
            <person name="Kaster A.K."/>
            <person name="Winkel M."/>
            <person name="Mussmann M."/>
            <person name="Bailey J."/>
        </authorList>
    </citation>
    <scope>NUCLEOTIDE SEQUENCE [LARGE SCALE GENOMIC DNA]</scope>
    <source>
        <strain evidence="2">Hydrate Ridge</strain>
    </source>
</reference>